<accession>A0AAE0TKH5</accession>
<gene>
    <name evidence="1" type="ORF">CHS0354_021888</name>
</gene>
<proteinExistence type="predicted"/>
<dbReference type="Proteomes" id="UP001195483">
    <property type="component" value="Unassembled WGS sequence"/>
</dbReference>
<keyword evidence="2" id="KW-1185">Reference proteome</keyword>
<protein>
    <submittedName>
        <fullName evidence="1">Uncharacterized protein</fullName>
    </submittedName>
</protein>
<reference evidence="1" key="2">
    <citation type="journal article" date="2021" name="Genome Biol. Evol.">
        <title>Developing a high-quality reference genome for a parasitic bivalve with doubly uniparental inheritance (Bivalvia: Unionida).</title>
        <authorList>
            <person name="Smith C.H."/>
        </authorList>
    </citation>
    <scope>NUCLEOTIDE SEQUENCE</scope>
    <source>
        <strain evidence="1">CHS0354</strain>
        <tissue evidence="1">Mantle</tissue>
    </source>
</reference>
<feature type="non-terminal residue" evidence="1">
    <location>
        <position position="58"/>
    </location>
</feature>
<dbReference type="AlphaFoldDB" id="A0AAE0TKH5"/>
<organism evidence="1 2">
    <name type="scientific">Potamilus streckersoni</name>
    <dbReference type="NCBI Taxonomy" id="2493646"/>
    <lineage>
        <taxon>Eukaryota</taxon>
        <taxon>Metazoa</taxon>
        <taxon>Spiralia</taxon>
        <taxon>Lophotrochozoa</taxon>
        <taxon>Mollusca</taxon>
        <taxon>Bivalvia</taxon>
        <taxon>Autobranchia</taxon>
        <taxon>Heteroconchia</taxon>
        <taxon>Palaeoheterodonta</taxon>
        <taxon>Unionida</taxon>
        <taxon>Unionoidea</taxon>
        <taxon>Unionidae</taxon>
        <taxon>Ambleminae</taxon>
        <taxon>Lampsilini</taxon>
        <taxon>Potamilus</taxon>
    </lineage>
</organism>
<name>A0AAE0TKH5_9BIVA</name>
<comment type="caution">
    <text evidence="1">The sequence shown here is derived from an EMBL/GenBank/DDBJ whole genome shotgun (WGS) entry which is preliminary data.</text>
</comment>
<evidence type="ECO:0000313" key="2">
    <source>
        <dbReference type="Proteomes" id="UP001195483"/>
    </source>
</evidence>
<reference evidence="1" key="1">
    <citation type="journal article" date="2021" name="Genome Biol. Evol.">
        <title>A High-Quality Reference Genome for a Parasitic Bivalve with Doubly Uniparental Inheritance (Bivalvia: Unionida).</title>
        <authorList>
            <person name="Smith C.H."/>
        </authorList>
    </citation>
    <scope>NUCLEOTIDE SEQUENCE</scope>
    <source>
        <strain evidence="1">CHS0354</strain>
    </source>
</reference>
<dbReference type="EMBL" id="JAEAOA010001331">
    <property type="protein sequence ID" value="KAK3611643.1"/>
    <property type="molecule type" value="Genomic_DNA"/>
</dbReference>
<reference evidence="1" key="3">
    <citation type="submission" date="2023-05" db="EMBL/GenBank/DDBJ databases">
        <authorList>
            <person name="Smith C.H."/>
        </authorList>
    </citation>
    <scope>NUCLEOTIDE SEQUENCE</scope>
    <source>
        <strain evidence="1">CHS0354</strain>
        <tissue evidence="1">Mantle</tissue>
    </source>
</reference>
<sequence>MTGHINMINIKKTHIITLYPLNNSDITQAVRYEHVTTAVSEKIPLAGCIMNDRRCKHE</sequence>
<evidence type="ECO:0000313" key="1">
    <source>
        <dbReference type="EMBL" id="KAK3611643.1"/>
    </source>
</evidence>